<name>A0A1H4WA67_9ACTN</name>
<evidence type="ECO:0000256" key="1">
    <source>
        <dbReference type="SAM" id="MobiDB-lite"/>
    </source>
</evidence>
<dbReference type="SUPFAM" id="SSF48403">
    <property type="entry name" value="Ankyrin repeat"/>
    <property type="match status" value="1"/>
</dbReference>
<accession>A0A1H4WA67</accession>
<protein>
    <submittedName>
        <fullName evidence="2">Uncharacterized protein</fullName>
    </submittedName>
</protein>
<reference evidence="3" key="1">
    <citation type="submission" date="2016-10" db="EMBL/GenBank/DDBJ databases">
        <authorList>
            <person name="Varghese N."/>
            <person name="Submissions S."/>
        </authorList>
    </citation>
    <scope>NUCLEOTIDE SEQUENCE [LARGE SCALE GENOMIC DNA]</scope>
    <source>
        <strain evidence="3">DSM 22017</strain>
    </source>
</reference>
<proteinExistence type="predicted"/>
<dbReference type="Gene3D" id="1.25.40.20">
    <property type="entry name" value="Ankyrin repeat-containing domain"/>
    <property type="match status" value="1"/>
</dbReference>
<dbReference type="InterPro" id="IPR036770">
    <property type="entry name" value="Ankyrin_rpt-contain_sf"/>
</dbReference>
<evidence type="ECO:0000313" key="3">
    <source>
        <dbReference type="Proteomes" id="UP000198742"/>
    </source>
</evidence>
<dbReference type="STRING" id="402596.SAMN04489844_3220"/>
<dbReference type="EMBL" id="FNRT01000002">
    <property type="protein sequence ID" value="SEC90272.1"/>
    <property type="molecule type" value="Genomic_DNA"/>
</dbReference>
<organism evidence="2 3">
    <name type="scientific">Nocardioides exalbidus</name>
    <dbReference type="NCBI Taxonomy" id="402596"/>
    <lineage>
        <taxon>Bacteria</taxon>
        <taxon>Bacillati</taxon>
        <taxon>Actinomycetota</taxon>
        <taxon>Actinomycetes</taxon>
        <taxon>Propionibacteriales</taxon>
        <taxon>Nocardioidaceae</taxon>
        <taxon>Nocardioides</taxon>
    </lineage>
</organism>
<dbReference type="AlphaFoldDB" id="A0A1H4WA67"/>
<evidence type="ECO:0000313" key="2">
    <source>
        <dbReference type="EMBL" id="SEC90272.1"/>
    </source>
</evidence>
<feature type="region of interest" description="Disordered" evidence="1">
    <location>
        <begin position="1"/>
        <end position="20"/>
    </location>
</feature>
<gene>
    <name evidence="2" type="ORF">SAMN04489844_3220</name>
</gene>
<dbReference type="Proteomes" id="UP000198742">
    <property type="component" value="Unassembled WGS sequence"/>
</dbReference>
<feature type="compositionally biased region" description="Basic and acidic residues" evidence="1">
    <location>
        <begin position="1"/>
        <end position="13"/>
    </location>
</feature>
<keyword evidence="3" id="KW-1185">Reference proteome</keyword>
<sequence>MWSDHAMEQRNHDWPGVTDPGVLEDAVVDGSHRLADAAKGGAWDTVLQLVGSGPWLGPNQWRIGGTSWFAPLHQAAWLGAPVEVVERLLAHGAWRSLRTADGDRPVDLARRRGHGHLVDALATPDVTDAGRRRYDAWDRHLDALVGERTSSLDPVAYRPVATEVLGEERLQTLWFPFPGMYGGFSSSVHRNRLVVESWCRVVGGSGQAHVITEGGCVLVEEGFV</sequence>